<evidence type="ECO:0000313" key="4">
    <source>
        <dbReference type="EMBL" id="NJC74042.1"/>
    </source>
</evidence>
<keyword evidence="5" id="KW-1185">Reference proteome</keyword>
<sequence length="682" mass="73844">MRTTDLRNPVAHAPTDAASVRLGAEHGTPLPESLSVLATKRALFAVDSYFRDSWEDLCELPAETVELILRHHALLLLKPDAVVGRRLTAALDWLRGQGTVVAAEPVRLDRHTARAMWQYQWNAASRDRRDLADLICHDGGESLVLIVRMPADHRPATVRLSAAKGPADPERREPWQLRHRLGNENFLLNFVHAADEPADLVREIGVLFDAPRRRGLYRRLRDGADATGAARAAVERLYARTPARDLGLAALISRQDRRLDGRDGPTPRELTAALEATEAGLNADWRGLCDLSERAGVPLDPWDRVVLGTHLMVASDAGTVPILAGVPVREWDRRPDPAILPPGWSPRGVRTALPGSRPARPAESPELRYDQPVAHALVHKAGVGEVLVTDSAPVSERVFAVAGELPRTHCYFSDLPAAADRYDAVALLEFCRQASYVVIHRYLGVPVDRSFLLRRIGVALTPGVVFADQPDLLRLRASVTVERRFDAPVPGLSVRLDLTAPDGRELGRGALSASWLTAGEYARLRREARAARGLGARPGPPPAVPAERATAASVGRTAPRNVVLADGVDGTGELVVDPTYRGMFDHPQDHLPGMLLVEAARQAALRAVAEGLGGPVGGLALRALRASFPGFAELDLPVRHHTADAPGGADGTQVRVSARQDRTEVCRVTATVAVDPAVGERR</sequence>
<gene>
    <name evidence="4" type="ORF">HC031_30655</name>
</gene>
<dbReference type="InterPro" id="IPR005509">
    <property type="entry name" value="AfsA_hotdog_dom"/>
</dbReference>
<evidence type="ECO:0000256" key="1">
    <source>
        <dbReference type="SAM" id="MobiDB-lite"/>
    </source>
</evidence>
<proteinExistence type="predicted"/>
<feature type="domain" description="A-factor biosynthesis hotdog" evidence="3">
    <location>
        <begin position="377"/>
        <end position="461"/>
    </location>
</feature>
<dbReference type="InterPro" id="IPR034907">
    <property type="entry name" value="NDK-like_dom"/>
</dbReference>
<dbReference type="Pfam" id="PF03756">
    <property type="entry name" value="AfsA"/>
    <property type="match status" value="2"/>
</dbReference>
<reference evidence="4 5" key="1">
    <citation type="submission" date="2020-03" db="EMBL/GenBank/DDBJ databases">
        <title>WGS of the type strain of Planosporangium spp.</title>
        <authorList>
            <person name="Thawai C."/>
        </authorList>
    </citation>
    <scope>NUCLEOTIDE SEQUENCE [LARGE SCALE GENOMIC DNA]</scope>
    <source>
        <strain evidence="4 5">TBRC 5610</strain>
    </source>
</reference>
<evidence type="ECO:0000259" key="2">
    <source>
        <dbReference type="Pfam" id="PF00334"/>
    </source>
</evidence>
<name>A0ABX0Y6K9_9ACTN</name>
<evidence type="ECO:0000313" key="5">
    <source>
        <dbReference type="Proteomes" id="UP000722989"/>
    </source>
</evidence>
<dbReference type="Pfam" id="PF00334">
    <property type="entry name" value="NDK"/>
    <property type="match status" value="1"/>
</dbReference>
<dbReference type="Gene3D" id="3.30.70.141">
    <property type="entry name" value="Nucleoside diphosphate kinase-like domain"/>
    <property type="match status" value="1"/>
</dbReference>
<protein>
    <recommendedName>
        <fullName evidence="6">Nucleoside-diphosphate kinase</fullName>
    </recommendedName>
</protein>
<dbReference type="Proteomes" id="UP000722989">
    <property type="component" value="Unassembled WGS sequence"/>
</dbReference>
<feature type="domain" description="Nucleoside diphosphate kinase-like" evidence="2">
    <location>
        <begin position="72"/>
        <end position="209"/>
    </location>
</feature>
<evidence type="ECO:0008006" key="6">
    <source>
        <dbReference type="Google" id="ProtNLM"/>
    </source>
</evidence>
<feature type="domain" description="A-factor biosynthesis hotdog" evidence="3">
    <location>
        <begin position="554"/>
        <end position="672"/>
    </location>
</feature>
<dbReference type="SUPFAM" id="SSF54919">
    <property type="entry name" value="Nucleoside diphosphate kinase, NDK"/>
    <property type="match status" value="1"/>
</dbReference>
<dbReference type="EMBL" id="JAATVY010000043">
    <property type="protein sequence ID" value="NJC74042.1"/>
    <property type="molecule type" value="Genomic_DNA"/>
</dbReference>
<feature type="region of interest" description="Disordered" evidence="1">
    <location>
        <begin position="339"/>
        <end position="366"/>
    </location>
</feature>
<comment type="caution">
    <text evidence="4">The sequence shown here is derived from an EMBL/GenBank/DDBJ whole genome shotgun (WGS) entry which is preliminary data.</text>
</comment>
<accession>A0ABX0Y6K9</accession>
<dbReference type="RefSeq" id="WP_167928946.1">
    <property type="nucleotide sequence ID" value="NZ_JAATVY010000043.1"/>
</dbReference>
<dbReference type="InterPro" id="IPR036850">
    <property type="entry name" value="NDK-like_dom_sf"/>
</dbReference>
<evidence type="ECO:0000259" key="3">
    <source>
        <dbReference type="Pfam" id="PF03756"/>
    </source>
</evidence>
<organism evidence="4 5">
    <name type="scientific">Planosporangium thailandense</name>
    <dbReference type="NCBI Taxonomy" id="765197"/>
    <lineage>
        <taxon>Bacteria</taxon>
        <taxon>Bacillati</taxon>
        <taxon>Actinomycetota</taxon>
        <taxon>Actinomycetes</taxon>
        <taxon>Micromonosporales</taxon>
        <taxon>Micromonosporaceae</taxon>
        <taxon>Planosporangium</taxon>
    </lineage>
</organism>